<reference evidence="9" key="1">
    <citation type="submission" date="2020-10" db="EMBL/GenBank/DDBJ databases">
        <authorList>
            <person name="Gilroy R."/>
        </authorList>
    </citation>
    <scope>NUCLEOTIDE SEQUENCE</scope>
    <source>
        <strain evidence="9">CHK147-3167</strain>
    </source>
</reference>
<keyword evidence="5 6" id="KW-0378">Hydrolase</keyword>
<dbReference type="HAMAP" id="MF_01974">
    <property type="entry name" value="MetAP_1"/>
    <property type="match status" value="1"/>
</dbReference>
<feature type="binding site" evidence="6">
    <location>
        <position position="105"/>
    </location>
    <ligand>
        <name>a divalent metal cation</name>
        <dbReference type="ChEBI" id="CHEBI:60240"/>
        <label>1</label>
    </ligand>
</feature>
<feature type="binding site" evidence="6">
    <location>
        <position position="168"/>
    </location>
    <ligand>
        <name>a divalent metal cation</name>
        <dbReference type="ChEBI" id="CHEBI:60240"/>
        <label>2</label>
        <note>catalytic</note>
    </ligand>
</feature>
<feature type="binding site" evidence="6">
    <location>
        <position position="232"/>
    </location>
    <ligand>
        <name>a divalent metal cation</name>
        <dbReference type="ChEBI" id="CHEBI:60240"/>
        <label>2</label>
        <note>catalytic</note>
    </ligand>
</feature>
<feature type="binding site" evidence="6">
    <location>
        <position position="105"/>
    </location>
    <ligand>
        <name>a divalent metal cation</name>
        <dbReference type="ChEBI" id="CHEBI:60240"/>
        <label>2</label>
        <note>catalytic</note>
    </ligand>
</feature>
<feature type="binding site" evidence="6">
    <location>
        <position position="94"/>
    </location>
    <ligand>
        <name>a divalent metal cation</name>
        <dbReference type="ChEBI" id="CHEBI:60240"/>
        <label>1</label>
    </ligand>
</feature>
<protein>
    <recommendedName>
        <fullName evidence="6 7">Methionine aminopeptidase</fullName>
        <shortName evidence="6">MAP</shortName>
        <shortName evidence="6">MetAP</shortName>
        <ecNumber evidence="6 7">3.4.11.18</ecNumber>
    </recommendedName>
    <alternativeName>
        <fullName evidence="6">Peptidase M</fullName>
    </alternativeName>
</protein>
<dbReference type="GO" id="GO:0004239">
    <property type="term" value="F:initiator methionyl aminopeptidase activity"/>
    <property type="evidence" value="ECO:0007669"/>
    <property type="project" value="UniProtKB-UniRule"/>
</dbReference>
<dbReference type="PANTHER" id="PTHR43330:SF27">
    <property type="entry name" value="METHIONINE AMINOPEPTIDASE"/>
    <property type="match status" value="1"/>
</dbReference>
<comment type="caution">
    <text evidence="9">The sequence shown here is derived from an EMBL/GenBank/DDBJ whole genome shotgun (WGS) entry which is preliminary data.</text>
</comment>
<organism evidence="9 10">
    <name type="scientific">Candidatus Coprosoma intestinipullorum</name>
    <dbReference type="NCBI Taxonomy" id="2840752"/>
    <lineage>
        <taxon>Bacteria</taxon>
        <taxon>Bacillati</taxon>
        <taxon>Bacillota</taxon>
        <taxon>Bacillota incertae sedis</taxon>
        <taxon>Candidatus Coprosoma</taxon>
    </lineage>
</organism>
<keyword evidence="4 6" id="KW-0479">Metal-binding</keyword>
<keyword evidence="2 6" id="KW-0031">Aminopeptidase</keyword>
<dbReference type="SUPFAM" id="SSF55920">
    <property type="entry name" value="Creatinase/aminopeptidase"/>
    <property type="match status" value="1"/>
</dbReference>
<evidence type="ECO:0000256" key="3">
    <source>
        <dbReference type="ARBA" id="ARBA00022670"/>
    </source>
</evidence>
<evidence type="ECO:0000313" key="9">
    <source>
        <dbReference type="EMBL" id="HIQ91170.1"/>
    </source>
</evidence>
<dbReference type="InterPro" id="IPR002467">
    <property type="entry name" value="Pept_M24A_MAP1"/>
</dbReference>
<name>A0A9D1CZH2_9FIRM</name>
<dbReference type="NCBIfam" id="TIGR00500">
    <property type="entry name" value="met_pdase_I"/>
    <property type="match status" value="1"/>
</dbReference>
<evidence type="ECO:0000256" key="4">
    <source>
        <dbReference type="ARBA" id="ARBA00022723"/>
    </source>
</evidence>
<evidence type="ECO:0000256" key="7">
    <source>
        <dbReference type="RuleBase" id="RU003653"/>
    </source>
</evidence>
<feature type="binding site" evidence="6">
    <location>
        <position position="175"/>
    </location>
    <ligand>
        <name>substrate</name>
    </ligand>
</feature>
<dbReference type="EMBL" id="DVFV01000103">
    <property type="protein sequence ID" value="HIQ91170.1"/>
    <property type="molecule type" value="Genomic_DNA"/>
</dbReference>
<feature type="domain" description="Peptidase M24" evidence="8">
    <location>
        <begin position="11"/>
        <end position="239"/>
    </location>
</feature>
<dbReference type="PRINTS" id="PR00599">
    <property type="entry name" value="MAPEPTIDASE"/>
</dbReference>
<evidence type="ECO:0000256" key="6">
    <source>
        <dbReference type="HAMAP-Rule" id="MF_01974"/>
    </source>
</evidence>
<dbReference type="GO" id="GO:0006508">
    <property type="term" value="P:proteolysis"/>
    <property type="evidence" value="ECO:0007669"/>
    <property type="project" value="UniProtKB-KW"/>
</dbReference>
<evidence type="ECO:0000313" key="10">
    <source>
        <dbReference type="Proteomes" id="UP000886786"/>
    </source>
</evidence>
<dbReference type="GO" id="GO:0005829">
    <property type="term" value="C:cytosol"/>
    <property type="evidence" value="ECO:0007669"/>
    <property type="project" value="TreeGrafter"/>
</dbReference>
<keyword evidence="3 6" id="KW-0645">Protease</keyword>
<evidence type="ECO:0000256" key="1">
    <source>
        <dbReference type="ARBA" id="ARBA00002521"/>
    </source>
</evidence>
<dbReference type="InterPro" id="IPR036005">
    <property type="entry name" value="Creatinase/aminopeptidase-like"/>
</dbReference>
<dbReference type="InterPro" id="IPR001714">
    <property type="entry name" value="Pept_M24_MAP"/>
</dbReference>
<reference evidence="9" key="2">
    <citation type="journal article" date="2021" name="PeerJ">
        <title>Extensive microbial diversity within the chicken gut microbiome revealed by metagenomics and culture.</title>
        <authorList>
            <person name="Gilroy R."/>
            <person name="Ravi A."/>
            <person name="Getino M."/>
            <person name="Pursley I."/>
            <person name="Horton D.L."/>
            <person name="Alikhan N.F."/>
            <person name="Baker D."/>
            <person name="Gharbi K."/>
            <person name="Hall N."/>
            <person name="Watson M."/>
            <person name="Adriaenssens E.M."/>
            <person name="Foster-Nyarko E."/>
            <person name="Jarju S."/>
            <person name="Secka A."/>
            <person name="Antonio M."/>
            <person name="Oren A."/>
            <person name="Chaudhuri R.R."/>
            <person name="La Ragione R."/>
            <person name="Hildebrand F."/>
            <person name="Pallen M.J."/>
        </authorList>
    </citation>
    <scope>NUCLEOTIDE SEQUENCE</scope>
    <source>
        <strain evidence="9">CHK147-3167</strain>
    </source>
</reference>
<dbReference type="EC" id="3.4.11.18" evidence="6 7"/>
<evidence type="ECO:0000256" key="5">
    <source>
        <dbReference type="ARBA" id="ARBA00022801"/>
    </source>
</evidence>
<dbReference type="InterPro" id="IPR000994">
    <property type="entry name" value="Pept_M24"/>
</dbReference>
<evidence type="ECO:0000256" key="2">
    <source>
        <dbReference type="ARBA" id="ARBA00022438"/>
    </source>
</evidence>
<evidence type="ECO:0000259" key="8">
    <source>
        <dbReference type="Pfam" id="PF00557"/>
    </source>
</evidence>
<comment type="cofactor">
    <cofactor evidence="6">
        <name>Co(2+)</name>
        <dbReference type="ChEBI" id="CHEBI:48828"/>
    </cofactor>
    <cofactor evidence="6">
        <name>Zn(2+)</name>
        <dbReference type="ChEBI" id="CHEBI:29105"/>
    </cofactor>
    <cofactor evidence="6">
        <name>Mn(2+)</name>
        <dbReference type="ChEBI" id="CHEBI:29035"/>
    </cofactor>
    <cofactor evidence="6">
        <name>Fe(2+)</name>
        <dbReference type="ChEBI" id="CHEBI:29033"/>
    </cofactor>
    <text evidence="6">Binds 2 divalent metal cations per subunit. Has a high-affinity and a low affinity metal-binding site. The true nature of the physiological cofactor is under debate. The enzyme is active with cobalt, zinc, manganese or divalent iron ions. Most likely, methionine aminopeptidases function as mononuclear Fe(2+)-metalloproteases under physiological conditions, and the catalytically relevant metal-binding site has been assigned to the histidine-containing high-affinity site.</text>
</comment>
<comment type="subunit">
    <text evidence="6">Monomer.</text>
</comment>
<comment type="similarity">
    <text evidence="6">Belongs to the peptidase M24A family. Methionine aminopeptidase type 1 subfamily.</text>
</comment>
<dbReference type="CDD" id="cd01086">
    <property type="entry name" value="MetAP1"/>
    <property type="match status" value="1"/>
</dbReference>
<dbReference type="PANTHER" id="PTHR43330">
    <property type="entry name" value="METHIONINE AMINOPEPTIDASE"/>
    <property type="match status" value="1"/>
</dbReference>
<accession>A0A9D1CZH2</accession>
<sequence length="248" mass="27255">MIGIKSPREIELMRKAGEITGETLKYLATKVKPGITTKELDKLAEDFVLKKGATPECKGFEGFPASICISVNDEVVHGIPGPRKLKEGDIVKLDLVANYKGYQGDSAITVPVGKIDDKKKYLIEHTEKALYKGLEAIHDGCHVGDIGYAIQKYAEEHNLGVVRELVGHGIGTQMHEDPDVPNYGARHTGPVLKEGMVIAVEPMLNLGTRRVYLLDDGWTIITADGKPSAHFEHTVLVTKDGYEILTRR</sequence>
<comment type="catalytic activity">
    <reaction evidence="6 7">
        <text>Release of N-terminal amino acids, preferentially methionine, from peptides and arylamides.</text>
        <dbReference type="EC" id="3.4.11.18"/>
    </reaction>
</comment>
<dbReference type="Gene3D" id="3.90.230.10">
    <property type="entry name" value="Creatinase/methionine aminopeptidase superfamily"/>
    <property type="match status" value="1"/>
</dbReference>
<feature type="binding site" evidence="6">
    <location>
        <position position="77"/>
    </location>
    <ligand>
        <name>substrate</name>
    </ligand>
</feature>
<feature type="binding site" evidence="6">
    <location>
        <position position="201"/>
    </location>
    <ligand>
        <name>a divalent metal cation</name>
        <dbReference type="ChEBI" id="CHEBI:60240"/>
        <label>2</label>
        <note>catalytic</note>
    </ligand>
</feature>
<feature type="binding site" evidence="6">
    <location>
        <position position="232"/>
    </location>
    <ligand>
        <name>a divalent metal cation</name>
        <dbReference type="ChEBI" id="CHEBI:60240"/>
        <label>1</label>
    </ligand>
</feature>
<gene>
    <name evidence="6 9" type="primary">map</name>
    <name evidence="9" type="ORF">IAB27_06065</name>
</gene>
<dbReference type="Proteomes" id="UP000886786">
    <property type="component" value="Unassembled WGS sequence"/>
</dbReference>
<dbReference type="Pfam" id="PF00557">
    <property type="entry name" value="Peptidase_M24"/>
    <property type="match status" value="1"/>
</dbReference>
<dbReference type="AlphaFoldDB" id="A0A9D1CZH2"/>
<comment type="function">
    <text evidence="1 6">Removes the N-terminal methionine from nascent proteins. The N-terminal methionine is often cleaved when the second residue in the primary sequence is small and uncharged (Met-Ala-, Cys, Gly, Pro, Ser, Thr, or Val). Requires deformylation of the N(alpha)-formylated initiator methionine before it can be hydrolyzed.</text>
</comment>
<dbReference type="GO" id="GO:0070006">
    <property type="term" value="F:metalloaminopeptidase activity"/>
    <property type="evidence" value="ECO:0007669"/>
    <property type="project" value="UniProtKB-UniRule"/>
</dbReference>
<dbReference type="GO" id="GO:0046872">
    <property type="term" value="F:metal ion binding"/>
    <property type="evidence" value="ECO:0007669"/>
    <property type="project" value="UniProtKB-UniRule"/>
</dbReference>
<proteinExistence type="inferred from homology"/>